<organism evidence="5 6">
    <name type="scientific">Desulfosarcina ovata subsp. sediminis</name>
    <dbReference type="NCBI Taxonomy" id="885957"/>
    <lineage>
        <taxon>Bacteria</taxon>
        <taxon>Pseudomonadati</taxon>
        <taxon>Thermodesulfobacteriota</taxon>
        <taxon>Desulfobacteria</taxon>
        <taxon>Desulfobacterales</taxon>
        <taxon>Desulfosarcinaceae</taxon>
        <taxon>Desulfosarcina</taxon>
    </lineage>
</organism>
<dbReference type="InterPro" id="IPR050595">
    <property type="entry name" value="Bact_response_regulator"/>
</dbReference>
<dbReference type="PANTHER" id="PTHR44591">
    <property type="entry name" value="STRESS RESPONSE REGULATOR PROTEIN 1"/>
    <property type="match status" value="1"/>
</dbReference>
<evidence type="ECO:0000256" key="1">
    <source>
        <dbReference type="ARBA" id="ARBA00022553"/>
    </source>
</evidence>
<dbReference type="PROSITE" id="PS50110">
    <property type="entry name" value="RESPONSE_REGULATORY"/>
    <property type="match status" value="1"/>
</dbReference>
<reference evidence="5 6" key="1">
    <citation type="submission" date="2019-11" db="EMBL/GenBank/DDBJ databases">
        <title>Comparative genomics of hydrocarbon-degrading Desulfosarcina strains.</title>
        <authorList>
            <person name="Watanabe M."/>
            <person name="Kojima H."/>
            <person name="Fukui M."/>
        </authorList>
    </citation>
    <scope>NUCLEOTIDE SEQUENCE [LARGE SCALE GENOMIC DNA]</scope>
    <source>
        <strain evidence="5 6">28bB2T</strain>
    </source>
</reference>
<dbReference type="KEGG" id="dov:DSCO28_01630"/>
<evidence type="ECO:0000313" key="6">
    <source>
        <dbReference type="Proteomes" id="UP000425960"/>
    </source>
</evidence>
<dbReference type="Pfam" id="PF00072">
    <property type="entry name" value="Response_reg"/>
    <property type="match status" value="1"/>
</dbReference>
<proteinExistence type="predicted"/>
<dbReference type="InterPro" id="IPR011006">
    <property type="entry name" value="CheY-like_superfamily"/>
</dbReference>
<dbReference type="PANTHER" id="PTHR44591:SF14">
    <property type="entry name" value="PROTEIN PILG"/>
    <property type="match status" value="1"/>
</dbReference>
<dbReference type="AlphaFoldDB" id="A0A5K7ZI19"/>
<gene>
    <name evidence="5" type="ORF">DSCO28_01630</name>
</gene>
<dbReference type="SUPFAM" id="SSF52172">
    <property type="entry name" value="CheY-like"/>
    <property type="match status" value="1"/>
</dbReference>
<name>A0A5K7ZI19_9BACT</name>
<protein>
    <submittedName>
        <fullName evidence="5">Two-component system response regulator</fullName>
    </submittedName>
</protein>
<keyword evidence="1 3" id="KW-0597">Phosphoprotein</keyword>
<dbReference type="GO" id="GO:0000160">
    <property type="term" value="P:phosphorelay signal transduction system"/>
    <property type="evidence" value="ECO:0007669"/>
    <property type="project" value="UniProtKB-KW"/>
</dbReference>
<dbReference type="InterPro" id="IPR001789">
    <property type="entry name" value="Sig_transdc_resp-reg_receiver"/>
</dbReference>
<keyword evidence="2" id="KW-0902">Two-component regulatory system</keyword>
<accession>A0A5K7ZI19</accession>
<evidence type="ECO:0000259" key="4">
    <source>
        <dbReference type="PROSITE" id="PS50110"/>
    </source>
</evidence>
<dbReference type="Gene3D" id="3.40.50.2300">
    <property type="match status" value="1"/>
</dbReference>
<feature type="domain" description="Response regulatory" evidence="4">
    <location>
        <begin position="15"/>
        <end position="129"/>
    </location>
</feature>
<dbReference type="RefSeq" id="WP_155308501.1">
    <property type="nucleotide sequence ID" value="NZ_AP021876.1"/>
</dbReference>
<evidence type="ECO:0000256" key="3">
    <source>
        <dbReference type="PROSITE-ProRule" id="PRU00169"/>
    </source>
</evidence>
<dbReference type="EMBL" id="AP021876">
    <property type="protein sequence ID" value="BBO79597.1"/>
    <property type="molecule type" value="Genomic_DNA"/>
</dbReference>
<dbReference type="Proteomes" id="UP000425960">
    <property type="component" value="Chromosome"/>
</dbReference>
<dbReference type="SMART" id="SM00448">
    <property type="entry name" value="REC"/>
    <property type="match status" value="1"/>
</dbReference>
<evidence type="ECO:0000313" key="5">
    <source>
        <dbReference type="EMBL" id="BBO79597.1"/>
    </source>
</evidence>
<feature type="modified residue" description="4-aspartylphosphate" evidence="3">
    <location>
        <position position="64"/>
    </location>
</feature>
<evidence type="ECO:0000256" key="2">
    <source>
        <dbReference type="ARBA" id="ARBA00023012"/>
    </source>
</evidence>
<sequence>MEPRNQDQHSEKPIRLLLVDDEKGFVDVLAKRLAKRNIRTTRAFSGSEGIQQLRRCDFDVAVLDLKLEDMDGIEILKIFKKMDPHMPVIMLTGHGSEKASKEGIRFGAFDYLTKPHELAELVDKIHEAVRHRESTDGTDETASGR</sequence>